<dbReference type="PROSITE" id="PS50846">
    <property type="entry name" value="HMA_2"/>
    <property type="match status" value="1"/>
</dbReference>
<proteinExistence type="predicted"/>
<sequence length="118" mass="12740">MLALMFGSFTMVSVQAQDTNSREKTAIAQAQSSATFEVNGKCGMCKKRIEKAALGLEGVESAVWDAESKALAVKYDPAKVSEADIQKQVASVGHDTEQVKATEEAYNSLPGCCKYERK</sequence>
<keyword evidence="3" id="KW-1185">Reference proteome</keyword>
<dbReference type="Proteomes" id="UP000198432">
    <property type="component" value="Unassembled WGS sequence"/>
</dbReference>
<dbReference type="Gene3D" id="3.30.70.100">
    <property type="match status" value="1"/>
</dbReference>
<evidence type="ECO:0000313" key="2">
    <source>
        <dbReference type="EMBL" id="SNS34257.1"/>
    </source>
</evidence>
<feature type="domain" description="HMA" evidence="1">
    <location>
        <begin position="31"/>
        <end position="97"/>
    </location>
</feature>
<dbReference type="EMBL" id="FZOQ01000005">
    <property type="protein sequence ID" value="SNS34257.1"/>
    <property type="molecule type" value="Genomic_DNA"/>
</dbReference>
<dbReference type="InterPro" id="IPR036163">
    <property type="entry name" value="HMA_dom_sf"/>
</dbReference>
<evidence type="ECO:0000259" key="1">
    <source>
        <dbReference type="PROSITE" id="PS50846"/>
    </source>
</evidence>
<dbReference type="SUPFAM" id="SSF55008">
    <property type="entry name" value="HMA, heavy metal-associated domain"/>
    <property type="match status" value="1"/>
</dbReference>
<organism evidence="2 3">
    <name type="scientific">Pontibacter ummariensis</name>
    <dbReference type="NCBI Taxonomy" id="1610492"/>
    <lineage>
        <taxon>Bacteria</taxon>
        <taxon>Pseudomonadati</taxon>
        <taxon>Bacteroidota</taxon>
        <taxon>Cytophagia</taxon>
        <taxon>Cytophagales</taxon>
        <taxon>Hymenobacteraceae</taxon>
        <taxon>Pontibacter</taxon>
    </lineage>
</organism>
<dbReference type="CDD" id="cd00371">
    <property type="entry name" value="HMA"/>
    <property type="match status" value="1"/>
</dbReference>
<evidence type="ECO:0000313" key="3">
    <source>
        <dbReference type="Proteomes" id="UP000198432"/>
    </source>
</evidence>
<protein>
    <submittedName>
        <fullName evidence="2">Copper chaperone CopZ</fullName>
    </submittedName>
</protein>
<dbReference type="Pfam" id="PF00403">
    <property type="entry name" value="HMA"/>
    <property type="match status" value="1"/>
</dbReference>
<gene>
    <name evidence="2" type="ORF">SAMN06296052_10560</name>
</gene>
<accession>A0A239DPK1</accession>
<dbReference type="GO" id="GO:0046872">
    <property type="term" value="F:metal ion binding"/>
    <property type="evidence" value="ECO:0007669"/>
    <property type="project" value="InterPro"/>
</dbReference>
<dbReference type="AlphaFoldDB" id="A0A239DPK1"/>
<reference evidence="3" key="1">
    <citation type="submission" date="2017-06" db="EMBL/GenBank/DDBJ databases">
        <authorList>
            <person name="Varghese N."/>
            <person name="Submissions S."/>
        </authorList>
    </citation>
    <scope>NUCLEOTIDE SEQUENCE [LARGE SCALE GENOMIC DNA]</scope>
    <source>
        <strain evidence="3">NKM1</strain>
    </source>
</reference>
<name>A0A239DPK1_9BACT</name>
<dbReference type="InterPro" id="IPR006121">
    <property type="entry name" value="HMA_dom"/>
</dbReference>